<protein>
    <submittedName>
        <fullName evidence="1">Uncharacterized protein</fullName>
    </submittedName>
</protein>
<comment type="caution">
    <text evidence="1">The sequence shown here is derived from an EMBL/GenBank/DDBJ whole genome shotgun (WGS) entry which is preliminary data.</text>
</comment>
<dbReference type="Proteomes" id="UP000887159">
    <property type="component" value="Unassembled WGS sequence"/>
</dbReference>
<name>A0A8X6SX96_TRICX</name>
<dbReference type="AlphaFoldDB" id="A0A8X6SX96"/>
<sequence length="93" mass="10847">MANSLVTHVVSRSFEHHTGDRTIYLGFTPMLREKTLEVVRTFPPLFLHQPHERTCSSTAILSTLMQRRHYTFTKIHVFSGILTPAQWHGCQRR</sequence>
<accession>A0A8X6SX96</accession>
<organism evidence="1 2">
    <name type="scientific">Trichonephila clavipes</name>
    <name type="common">Golden silk orbweaver</name>
    <name type="synonym">Nephila clavipes</name>
    <dbReference type="NCBI Taxonomy" id="2585209"/>
    <lineage>
        <taxon>Eukaryota</taxon>
        <taxon>Metazoa</taxon>
        <taxon>Ecdysozoa</taxon>
        <taxon>Arthropoda</taxon>
        <taxon>Chelicerata</taxon>
        <taxon>Arachnida</taxon>
        <taxon>Araneae</taxon>
        <taxon>Araneomorphae</taxon>
        <taxon>Entelegynae</taxon>
        <taxon>Araneoidea</taxon>
        <taxon>Nephilidae</taxon>
        <taxon>Trichonephila</taxon>
    </lineage>
</organism>
<evidence type="ECO:0000313" key="2">
    <source>
        <dbReference type="Proteomes" id="UP000887159"/>
    </source>
</evidence>
<reference evidence="1" key="1">
    <citation type="submission" date="2020-08" db="EMBL/GenBank/DDBJ databases">
        <title>Multicomponent nature underlies the extraordinary mechanical properties of spider dragline silk.</title>
        <authorList>
            <person name="Kono N."/>
            <person name="Nakamura H."/>
            <person name="Mori M."/>
            <person name="Yoshida Y."/>
            <person name="Ohtoshi R."/>
            <person name="Malay A.D."/>
            <person name="Moran D.A.P."/>
            <person name="Tomita M."/>
            <person name="Numata K."/>
            <person name="Arakawa K."/>
        </authorList>
    </citation>
    <scope>NUCLEOTIDE SEQUENCE</scope>
</reference>
<evidence type="ECO:0000313" key="1">
    <source>
        <dbReference type="EMBL" id="GFY21704.1"/>
    </source>
</evidence>
<proteinExistence type="predicted"/>
<gene>
    <name evidence="1" type="ORF">TNCV_1168481</name>
</gene>
<dbReference type="EMBL" id="BMAU01021358">
    <property type="protein sequence ID" value="GFY21704.1"/>
    <property type="molecule type" value="Genomic_DNA"/>
</dbReference>
<keyword evidence="2" id="KW-1185">Reference proteome</keyword>